<proteinExistence type="predicted"/>
<keyword evidence="4" id="KW-1185">Reference proteome</keyword>
<reference evidence="4" key="3">
    <citation type="submission" date="2022-09" db="EMBL/GenBank/DDBJ databases">
        <title>Complete genome sequence of Vulcanisaeta souniana.</title>
        <authorList>
            <person name="Kato S."/>
            <person name="Itoh T."/>
            <person name="Ohkuma M."/>
        </authorList>
    </citation>
    <scope>NUCLEOTIDE SEQUENCE [LARGE SCALE GENOMIC DNA]</scope>
    <source>
        <strain evidence="4">JCM 11219</strain>
    </source>
</reference>
<dbReference type="RefSeq" id="WP_188602402.1">
    <property type="nucleotide sequence ID" value="NZ_AP026830.1"/>
</dbReference>
<reference evidence="2" key="2">
    <citation type="submission" date="2020-09" db="EMBL/GenBank/DDBJ databases">
        <authorList>
            <person name="Sun Q."/>
            <person name="Ohkuma M."/>
        </authorList>
    </citation>
    <scope>NUCLEOTIDE SEQUENCE</scope>
    <source>
        <strain evidence="2">JCM 11219</strain>
    </source>
</reference>
<accession>A0A830E4F3</accession>
<reference evidence="1" key="4">
    <citation type="journal article" date="2023" name="Microbiol. Resour. Announc.">
        <title>Complete Genome Sequence of Vulcanisaeta souniana Strain IC-059, a Hyperthermophilic Archaeon Isolated from Hot Spring Water in Japan.</title>
        <authorList>
            <person name="Kato S."/>
            <person name="Itoh T."/>
            <person name="Wu L."/>
            <person name="Ma J."/>
            <person name="Ohkuma M."/>
        </authorList>
    </citation>
    <scope>NUCLEOTIDE SEQUENCE</scope>
    <source>
        <strain evidence="1">JCM 11219</strain>
    </source>
</reference>
<sequence>MNAVVTEVIVDVVGYNQPGKYYQFPASSSFCLTLPLVSNAVVKIHNVMGIFAGNLIIVETMNSIGNETLNMRLGKLRVSLSYYCERVSVSIRSPSIIIAIVLEIS</sequence>
<dbReference type="AlphaFoldDB" id="A0A830E4F3"/>
<dbReference type="EMBL" id="AP026830">
    <property type="protein sequence ID" value="BDR91894.1"/>
    <property type="molecule type" value="Genomic_DNA"/>
</dbReference>
<dbReference type="EMBL" id="BMNM01000001">
    <property type="protein sequence ID" value="GGI69529.1"/>
    <property type="molecule type" value="Genomic_DNA"/>
</dbReference>
<protein>
    <submittedName>
        <fullName evidence="2">Uncharacterized protein</fullName>
    </submittedName>
</protein>
<evidence type="ECO:0000313" key="2">
    <source>
        <dbReference type="EMBL" id="GGI69529.1"/>
    </source>
</evidence>
<dbReference type="Proteomes" id="UP000657075">
    <property type="component" value="Unassembled WGS sequence"/>
</dbReference>
<dbReference type="Proteomes" id="UP001060771">
    <property type="component" value="Chromosome"/>
</dbReference>
<reference evidence="2" key="1">
    <citation type="journal article" date="2014" name="Int. J. Syst. Evol. Microbiol.">
        <title>Complete genome sequence of Corynebacterium casei LMG S-19264T (=DSM 44701T), isolated from a smear-ripened cheese.</title>
        <authorList>
            <consortium name="US DOE Joint Genome Institute (JGI-PGF)"/>
            <person name="Walter F."/>
            <person name="Albersmeier A."/>
            <person name="Kalinowski J."/>
            <person name="Ruckert C."/>
        </authorList>
    </citation>
    <scope>NUCLEOTIDE SEQUENCE</scope>
    <source>
        <strain evidence="2">JCM 11219</strain>
    </source>
</reference>
<organism evidence="2 3">
    <name type="scientific">Vulcanisaeta souniana JCM 11219</name>
    <dbReference type="NCBI Taxonomy" id="1293586"/>
    <lineage>
        <taxon>Archaea</taxon>
        <taxon>Thermoproteota</taxon>
        <taxon>Thermoprotei</taxon>
        <taxon>Thermoproteales</taxon>
        <taxon>Thermoproteaceae</taxon>
        <taxon>Vulcanisaeta</taxon>
    </lineage>
</organism>
<evidence type="ECO:0000313" key="1">
    <source>
        <dbReference type="EMBL" id="BDR91894.1"/>
    </source>
</evidence>
<gene>
    <name evidence="2" type="ORF">GCM10007112_03150</name>
    <name evidence="1" type="ORF">Vsou_09870</name>
</gene>
<name>A0A830E4F3_9CREN</name>
<dbReference type="GeneID" id="76206534"/>
<evidence type="ECO:0000313" key="4">
    <source>
        <dbReference type="Proteomes" id="UP001060771"/>
    </source>
</evidence>
<evidence type="ECO:0000313" key="3">
    <source>
        <dbReference type="Proteomes" id="UP000657075"/>
    </source>
</evidence>